<dbReference type="AlphaFoldDB" id="A0A7X1F4D2"/>
<evidence type="ECO:0000256" key="3">
    <source>
        <dbReference type="ARBA" id="ARBA00022630"/>
    </source>
</evidence>
<keyword evidence="9" id="KW-1185">Reference proteome</keyword>
<name>A0A7X1F4D2_9SPHN</name>
<dbReference type="PANTHER" id="PTHR43098">
    <property type="entry name" value="L-ORNITHINE N(5)-MONOOXYGENASE-RELATED"/>
    <property type="match status" value="1"/>
</dbReference>
<keyword evidence="6" id="KW-0560">Oxidoreductase</keyword>
<evidence type="ECO:0000256" key="5">
    <source>
        <dbReference type="ARBA" id="ARBA00022857"/>
    </source>
</evidence>
<organism evidence="8 9">
    <name type="scientific">Novosphingobium aerophilum</name>
    <dbReference type="NCBI Taxonomy" id="2839843"/>
    <lineage>
        <taxon>Bacteria</taxon>
        <taxon>Pseudomonadati</taxon>
        <taxon>Pseudomonadota</taxon>
        <taxon>Alphaproteobacteria</taxon>
        <taxon>Sphingomonadales</taxon>
        <taxon>Sphingomonadaceae</taxon>
        <taxon>Novosphingobium</taxon>
    </lineage>
</organism>
<evidence type="ECO:0000256" key="7">
    <source>
        <dbReference type="ARBA" id="ARBA00023033"/>
    </source>
</evidence>
<proteinExistence type="inferred from homology"/>
<dbReference type="GO" id="GO:0050660">
    <property type="term" value="F:flavin adenine dinucleotide binding"/>
    <property type="evidence" value="ECO:0007669"/>
    <property type="project" value="InterPro"/>
</dbReference>
<dbReference type="Gene3D" id="3.50.50.60">
    <property type="entry name" value="FAD/NAD(P)-binding domain"/>
    <property type="match status" value="2"/>
</dbReference>
<dbReference type="RefSeq" id="WP_185681551.1">
    <property type="nucleotide sequence ID" value="NZ_JACLAU010000001.1"/>
</dbReference>
<evidence type="ECO:0000313" key="8">
    <source>
        <dbReference type="EMBL" id="MBC2650123.1"/>
    </source>
</evidence>
<protein>
    <submittedName>
        <fullName evidence="8">NAD(P)/FAD-dependent oxidoreductase</fullName>
    </submittedName>
</protein>
<dbReference type="GO" id="GO:0050661">
    <property type="term" value="F:NADP binding"/>
    <property type="evidence" value="ECO:0007669"/>
    <property type="project" value="InterPro"/>
</dbReference>
<gene>
    <name evidence="8" type="ORF">H7F49_00225</name>
</gene>
<comment type="similarity">
    <text evidence="2">Belongs to the FAD-binding monooxygenase family.</text>
</comment>
<evidence type="ECO:0000256" key="4">
    <source>
        <dbReference type="ARBA" id="ARBA00022827"/>
    </source>
</evidence>
<keyword evidence="7" id="KW-0503">Monooxygenase</keyword>
<evidence type="ECO:0000313" key="9">
    <source>
        <dbReference type="Proteomes" id="UP000520156"/>
    </source>
</evidence>
<keyword evidence="3" id="KW-0285">Flavoprotein</keyword>
<dbReference type="EMBL" id="JACLAU010000001">
    <property type="protein sequence ID" value="MBC2650123.1"/>
    <property type="molecule type" value="Genomic_DNA"/>
</dbReference>
<sequence length="541" mass="60144">MAQDGPEQFDVVVIGAGFSGLYAIHRLRQQHSVVCFETGDGVGGTWYWNRYPGARVDIISVEYSYGFDEALQQEWRWPEYFSAQPALEEYANHVADRFDLRKHIRFSNPVTRMRFDGKTNRWHVHTANGDHVEARWVIAATGALHAPNEPAWPGRELFQGQVLHTTQWPREGMDLTGKRVALIGTGSTGVQATPIIAEQAAHLHLFQRTPAYSMPSGNRPLDPEFEADWKANYAERRQQMLQTWGVSLIDYPTYSALDCTPEQQNEILEKAWRSKNAFQLLTAFSDVMVNPAANNVVAEFARNKIRGIVKDPKTAELLCPTYPIGAKRLGNDKGYYEAFNRDNVTLVDAKSAPIVAFTAKGLRTTEAEYEFDVIILATGFDAVTGAMSRIAIEGVDGQTVAERWRDGPTTYLGAMIAGMPNLFMIHGPLTPAAQAQMITAGEWQINWTADIIEDLESRGVARIDTTPEAEQWWAQQVDAAAAMTVHNLADSWYNAKNIEGKKGGFMIYIGGFPEYTRACTEAVAGGYRGFVLTPEPATAPA</sequence>
<comment type="cofactor">
    <cofactor evidence="1">
        <name>FAD</name>
        <dbReference type="ChEBI" id="CHEBI:57692"/>
    </cofactor>
</comment>
<dbReference type="Pfam" id="PF00743">
    <property type="entry name" value="FMO-like"/>
    <property type="match status" value="1"/>
</dbReference>
<dbReference type="InterPro" id="IPR020946">
    <property type="entry name" value="Flavin_mOase-like"/>
</dbReference>
<dbReference type="InterPro" id="IPR036188">
    <property type="entry name" value="FAD/NAD-bd_sf"/>
</dbReference>
<dbReference type="InterPro" id="IPR050775">
    <property type="entry name" value="FAD-binding_Monooxygenases"/>
</dbReference>
<evidence type="ECO:0000256" key="6">
    <source>
        <dbReference type="ARBA" id="ARBA00023002"/>
    </source>
</evidence>
<accession>A0A7X1F4D2</accession>
<reference evidence="8 9" key="1">
    <citation type="submission" date="2020-08" db="EMBL/GenBank/DDBJ databases">
        <title>The genome sequence of Novosphingobium flavum 4Y4.</title>
        <authorList>
            <person name="Liu Y."/>
        </authorList>
    </citation>
    <scope>NUCLEOTIDE SEQUENCE [LARGE SCALE GENOMIC DNA]</scope>
    <source>
        <strain evidence="8 9">4Y4</strain>
    </source>
</reference>
<dbReference type="PRINTS" id="PR00411">
    <property type="entry name" value="PNDRDTASEI"/>
</dbReference>
<dbReference type="GO" id="GO:0004499">
    <property type="term" value="F:N,N-dimethylaniline monooxygenase activity"/>
    <property type="evidence" value="ECO:0007669"/>
    <property type="project" value="InterPro"/>
</dbReference>
<dbReference type="Proteomes" id="UP000520156">
    <property type="component" value="Unassembled WGS sequence"/>
</dbReference>
<keyword evidence="4" id="KW-0274">FAD</keyword>
<evidence type="ECO:0000256" key="2">
    <source>
        <dbReference type="ARBA" id="ARBA00010139"/>
    </source>
</evidence>
<dbReference type="PANTHER" id="PTHR43098:SF3">
    <property type="entry name" value="L-ORNITHINE N(5)-MONOOXYGENASE-RELATED"/>
    <property type="match status" value="1"/>
</dbReference>
<keyword evidence="5" id="KW-0521">NADP</keyword>
<evidence type="ECO:0000256" key="1">
    <source>
        <dbReference type="ARBA" id="ARBA00001974"/>
    </source>
</evidence>
<dbReference type="SUPFAM" id="SSF51905">
    <property type="entry name" value="FAD/NAD(P)-binding domain"/>
    <property type="match status" value="2"/>
</dbReference>
<comment type="caution">
    <text evidence="8">The sequence shown here is derived from an EMBL/GenBank/DDBJ whole genome shotgun (WGS) entry which is preliminary data.</text>
</comment>